<sequence length="122" mass="13908">MASVLGDAKKIVLIEYLAKGKIIKGEYYSNLLDQLDVKIREKRPGLKKEKVIFHQDNAPVHKGALAMGKLRDLGYDLLGHPFPPPILLIWHPQIFTFHLFPNLKKFISGILFSHPMKKLRGP</sequence>
<dbReference type="Proteomes" id="UP001054837">
    <property type="component" value="Unassembled WGS sequence"/>
</dbReference>
<reference evidence="1 2" key="1">
    <citation type="submission" date="2021-06" db="EMBL/GenBank/DDBJ databases">
        <title>Caerostris darwini draft genome.</title>
        <authorList>
            <person name="Kono N."/>
            <person name="Arakawa K."/>
        </authorList>
    </citation>
    <scope>NUCLEOTIDE SEQUENCE [LARGE SCALE GENOMIC DNA]</scope>
</reference>
<dbReference type="AlphaFoldDB" id="A0AAV4P7U8"/>
<gene>
    <name evidence="1" type="ORF">CDAR_179471</name>
</gene>
<dbReference type="Gene3D" id="3.30.420.10">
    <property type="entry name" value="Ribonuclease H-like superfamily/Ribonuclease H"/>
    <property type="match status" value="1"/>
</dbReference>
<dbReference type="GO" id="GO:0003676">
    <property type="term" value="F:nucleic acid binding"/>
    <property type="evidence" value="ECO:0007669"/>
    <property type="project" value="InterPro"/>
</dbReference>
<dbReference type="PANTHER" id="PTHR46060:SF1">
    <property type="entry name" value="MARINER MOS1 TRANSPOSASE-LIKE PROTEIN"/>
    <property type="match status" value="1"/>
</dbReference>
<dbReference type="InterPro" id="IPR052709">
    <property type="entry name" value="Transposase-MT_Hybrid"/>
</dbReference>
<organism evidence="1 2">
    <name type="scientific">Caerostris darwini</name>
    <dbReference type="NCBI Taxonomy" id="1538125"/>
    <lineage>
        <taxon>Eukaryota</taxon>
        <taxon>Metazoa</taxon>
        <taxon>Ecdysozoa</taxon>
        <taxon>Arthropoda</taxon>
        <taxon>Chelicerata</taxon>
        <taxon>Arachnida</taxon>
        <taxon>Araneae</taxon>
        <taxon>Araneomorphae</taxon>
        <taxon>Entelegynae</taxon>
        <taxon>Araneoidea</taxon>
        <taxon>Araneidae</taxon>
        <taxon>Caerostris</taxon>
    </lineage>
</organism>
<dbReference type="EMBL" id="BPLQ01002307">
    <property type="protein sequence ID" value="GIX91212.1"/>
    <property type="molecule type" value="Genomic_DNA"/>
</dbReference>
<proteinExistence type="predicted"/>
<dbReference type="PANTHER" id="PTHR46060">
    <property type="entry name" value="MARINER MOS1 TRANSPOSASE-LIKE PROTEIN"/>
    <property type="match status" value="1"/>
</dbReference>
<evidence type="ECO:0000313" key="2">
    <source>
        <dbReference type="Proteomes" id="UP001054837"/>
    </source>
</evidence>
<dbReference type="Pfam" id="PF01359">
    <property type="entry name" value="Transposase_1"/>
    <property type="match status" value="1"/>
</dbReference>
<dbReference type="InterPro" id="IPR036397">
    <property type="entry name" value="RNaseH_sf"/>
</dbReference>
<evidence type="ECO:0000313" key="1">
    <source>
        <dbReference type="EMBL" id="GIX91212.1"/>
    </source>
</evidence>
<protein>
    <submittedName>
        <fullName evidence="1">DD34D transposase</fullName>
    </submittedName>
</protein>
<dbReference type="InterPro" id="IPR001888">
    <property type="entry name" value="Transposase_1"/>
</dbReference>
<accession>A0AAV4P7U8</accession>
<name>A0AAV4P7U8_9ARAC</name>
<comment type="caution">
    <text evidence="1">The sequence shown here is derived from an EMBL/GenBank/DDBJ whole genome shotgun (WGS) entry which is preliminary data.</text>
</comment>
<keyword evidence="2" id="KW-1185">Reference proteome</keyword>